<sequence length="285" mass="32163">MCITQVGPQVWRAVACLQHFAQEAKVDFTLDHLIRLYSQCNFRDGVINLHHLGSKAILASLDDNCDRGSMERFIIVETANILPPDNNRPILERWNRHPKATTMCPSIQADRGLIHCEPQKQHVFCEVVLKMKKMVWKPPSLISVSHVTPGTMHIKPEVKKGLPPGTMGWPIFGETTQFLKQEKRKGRRILLITMMLSYAIHTGYPQSKDSGPGWTFNTHDIKCSDVGEGICSNNIQPERPYEPDGVGGGIRSNKFNKSHMSQIVSEVSPTQNHRPRGYNKKVAHV</sequence>
<dbReference type="Proteomes" id="UP001291623">
    <property type="component" value="Unassembled WGS sequence"/>
</dbReference>
<gene>
    <name evidence="2" type="ORF">RND71_019657</name>
</gene>
<feature type="region of interest" description="Disordered" evidence="1">
    <location>
        <begin position="265"/>
        <end position="285"/>
    </location>
</feature>
<evidence type="ECO:0000256" key="1">
    <source>
        <dbReference type="SAM" id="MobiDB-lite"/>
    </source>
</evidence>
<organism evidence="2 3">
    <name type="scientific">Anisodus tanguticus</name>
    <dbReference type="NCBI Taxonomy" id="243964"/>
    <lineage>
        <taxon>Eukaryota</taxon>
        <taxon>Viridiplantae</taxon>
        <taxon>Streptophyta</taxon>
        <taxon>Embryophyta</taxon>
        <taxon>Tracheophyta</taxon>
        <taxon>Spermatophyta</taxon>
        <taxon>Magnoliopsida</taxon>
        <taxon>eudicotyledons</taxon>
        <taxon>Gunneridae</taxon>
        <taxon>Pentapetalae</taxon>
        <taxon>asterids</taxon>
        <taxon>lamiids</taxon>
        <taxon>Solanales</taxon>
        <taxon>Solanaceae</taxon>
        <taxon>Solanoideae</taxon>
        <taxon>Hyoscyameae</taxon>
        <taxon>Anisodus</taxon>
    </lineage>
</organism>
<protein>
    <submittedName>
        <fullName evidence="2">Uncharacterized protein</fullName>
    </submittedName>
</protein>
<comment type="caution">
    <text evidence="2">The sequence shown here is derived from an EMBL/GenBank/DDBJ whole genome shotgun (WGS) entry which is preliminary data.</text>
</comment>
<dbReference type="AlphaFoldDB" id="A0AAE1RZQ3"/>
<reference evidence="2" key="1">
    <citation type="submission" date="2023-12" db="EMBL/GenBank/DDBJ databases">
        <title>Genome assembly of Anisodus tanguticus.</title>
        <authorList>
            <person name="Wang Y.-J."/>
        </authorList>
    </citation>
    <scope>NUCLEOTIDE SEQUENCE</scope>
    <source>
        <strain evidence="2">KB-2021</strain>
        <tissue evidence="2">Leaf</tissue>
    </source>
</reference>
<name>A0AAE1RZQ3_9SOLA</name>
<accession>A0AAE1RZQ3</accession>
<keyword evidence="3" id="KW-1185">Reference proteome</keyword>
<dbReference type="EMBL" id="JAVYJV010000010">
    <property type="protein sequence ID" value="KAK4360705.1"/>
    <property type="molecule type" value="Genomic_DNA"/>
</dbReference>
<feature type="compositionally biased region" description="Basic residues" evidence="1">
    <location>
        <begin position="273"/>
        <end position="285"/>
    </location>
</feature>
<evidence type="ECO:0000313" key="3">
    <source>
        <dbReference type="Proteomes" id="UP001291623"/>
    </source>
</evidence>
<evidence type="ECO:0000313" key="2">
    <source>
        <dbReference type="EMBL" id="KAK4360705.1"/>
    </source>
</evidence>
<proteinExistence type="predicted"/>